<dbReference type="SUPFAM" id="SSF53335">
    <property type="entry name" value="S-adenosyl-L-methionine-dependent methyltransferases"/>
    <property type="match status" value="1"/>
</dbReference>
<dbReference type="Gene3D" id="2.30.29.30">
    <property type="entry name" value="Pleckstrin-homology domain (PH domain)/Phosphotyrosine-binding domain (PTB)"/>
    <property type="match status" value="1"/>
</dbReference>
<keyword evidence="8" id="KW-0156">Chromatin regulator</keyword>
<comment type="subcellular location">
    <subcellularLocation>
        <location evidence="2">Cytoplasm</location>
    </subcellularLocation>
    <subcellularLocation>
        <location evidence="1">Nucleus</location>
    </subcellularLocation>
</comment>
<keyword evidence="9" id="KW-0805">Transcription regulation</keyword>
<dbReference type="PANTHER" id="PTHR11006">
    <property type="entry name" value="PROTEIN ARGININE N-METHYLTRANSFERASE"/>
    <property type="match status" value="1"/>
</dbReference>
<keyword evidence="6 13" id="KW-0808">Transferase</keyword>
<evidence type="ECO:0000256" key="13">
    <source>
        <dbReference type="PROSITE-ProRule" id="PRU01015"/>
    </source>
</evidence>
<keyword evidence="11" id="KW-0539">Nucleus</keyword>
<evidence type="ECO:0000256" key="11">
    <source>
        <dbReference type="ARBA" id="ARBA00023242"/>
    </source>
</evidence>
<evidence type="ECO:0000256" key="12">
    <source>
        <dbReference type="ARBA" id="ARBA00049086"/>
    </source>
</evidence>
<dbReference type="InterPro" id="IPR011993">
    <property type="entry name" value="PH-like_dom_sf"/>
</dbReference>
<evidence type="ECO:0000256" key="1">
    <source>
        <dbReference type="ARBA" id="ARBA00004123"/>
    </source>
</evidence>
<dbReference type="InterPro" id="IPR055135">
    <property type="entry name" value="PRMT_dom"/>
</dbReference>
<organism evidence="15">
    <name type="scientific">Brachionus koreanus</name>
    <dbReference type="NCBI Taxonomy" id="1199090"/>
    <lineage>
        <taxon>Eukaryota</taxon>
        <taxon>Metazoa</taxon>
        <taxon>Spiralia</taxon>
        <taxon>Gnathifera</taxon>
        <taxon>Rotifera</taxon>
        <taxon>Eurotatoria</taxon>
        <taxon>Monogononta</taxon>
        <taxon>Pseudotrocha</taxon>
        <taxon>Ploima</taxon>
        <taxon>Brachionidae</taxon>
        <taxon>Brachionus</taxon>
    </lineage>
</organism>
<dbReference type="CDD" id="cd02440">
    <property type="entry name" value="AdoMet_MTases"/>
    <property type="match status" value="1"/>
</dbReference>
<evidence type="ECO:0000256" key="8">
    <source>
        <dbReference type="ARBA" id="ARBA00022853"/>
    </source>
</evidence>
<dbReference type="Pfam" id="PF22528">
    <property type="entry name" value="PRMT_C"/>
    <property type="match status" value="1"/>
</dbReference>
<evidence type="ECO:0000256" key="5">
    <source>
        <dbReference type="ARBA" id="ARBA00022603"/>
    </source>
</evidence>
<keyword evidence="4" id="KW-0963">Cytoplasm</keyword>
<dbReference type="GO" id="GO:0005634">
    <property type="term" value="C:nucleus"/>
    <property type="evidence" value="ECO:0007669"/>
    <property type="project" value="UniProtKB-SubCell"/>
</dbReference>
<dbReference type="FunFam" id="3.40.50.150:FF:000031">
    <property type="entry name" value="Putative Histone-arginine methyltransferase CARM1"/>
    <property type="match status" value="1"/>
</dbReference>
<dbReference type="InterPro" id="IPR029063">
    <property type="entry name" value="SAM-dependent_MTases_sf"/>
</dbReference>
<evidence type="ECO:0000259" key="14">
    <source>
        <dbReference type="Pfam" id="PF22528"/>
    </source>
</evidence>
<evidence type="ECO:0000256" key="9">
    <source>
        <dbReference type="ARBA" id="ARBA00023015"/>
    </source>
</evidence>
<dbReference type="AlphaFoldDB" id="A0A513TZI6"/>
<keyword evidence="7 13" id="KW-0949">S-adenosyl-L-methionine</keyword>
<protein>
    <recommendedName>
        <fullName evidence="3">type I protein arginine methyltransferase</fullName>
        <ecNumber evidence="3">2.1.1.319</ecNumber>
    </recommendedName>
</protein>
<reference evidence="15" key="1">
    <citation type="submission" date="2018-11" db="EMBL/GenBank/DDBJ databases">
        <authorList>
            <person name="Kim M.-S."/>
            <person name="Lee Y.-H."/>
            <person name="Lee J.-S."/>
        </authorList>
    </citation>
    <scope>NUCLEOTIDE SEQUENCE</scope>
</reference>
<dbReference type="InterPro" id="IPR025799">
    <property type="entry name" value="Arg_MeTrfase"/>
</dbReference>
<evidence type="ECO:0000256" key="6">
    <source>
        <dbReference type="ARBA" id="ARBA00022679"/>
    </source>
</evidence>
<dbReference type="GO" id="GO:0070611">
    <property type="term" value="F:histone H3R2 methyltransferase activity"/>
    <property type="evidence" value="ECO:0007669"/>
    <property type="project" value="TreeGrafter"/>
</dbReference>
<accession>A0A513TZI6</accession>
<dbReference type="GO" id="GO:0035242">
    <property type="term" value="F:protein-arginine omega-N asymmetric methyltransferase activity"/>
    <property type="evidence" value="ECO:0007669"/>
    <property type="project" value="UniProtKB-EC"/>
</dbReference>
<dbReference type="GO" id="GO:0005737">
    <property type="term" value="C:cytoplasm"/>
    <property type="evidence" value="ECO:0007669"/>
    <property type="project" value="UniProtKB-SubCell"/>
</dbReference>
<keyword evidence="5 13" id="KW-0489">Methyltransferase</keyword>
<dbReference type="Gene3D" id="3.40.50.150">
    <property type="entry name" value="Vaccinia Virus protein VP39"/>
    <property type="match status" value="1"/>
</dbReference>
<name>A0A513TZI6_9BILA</name>
<dbReference type="Gene3D" id="2.70.160.11">
    <property type="entry name" value="Hnrnp arginine n-methyltransferase1"/>
    <property type="match status" value="1"/>
</dbReference>
<evidence type="ECO:0000256" key="3">
    <source>
        <dbReference type="ARBA" id="ARBA00011925"/>
    </source>
</evidence>
<dbReference type="Pfam" id="PF11531">
    <property type="entry name" value="CARM1"/>
    <property type="match status" value="1"/>
</dbReference>
<comment type="catalytic activity">
    <reaction evidence="12">
        <text>L-arginyl-[protein] + 2 S-adenosyl-L-methionine = N(omega),N(omega)-dimethyl-L-arginyl-[protein] + 2 S-adenosyl-L-homocysteine + 2 H(+)</text>
        <dbReference type="Rhea" id="RHEA:48096"/>
        <dbReference type="Rhea" id="RHEA-COMP:10532"/>
        <dbReference type="Rhea" id="RHEA-COMP:11991"/>
        <dbReference type="ChEBI" id="CHEBI:15378"/>
        <dbReference type="ChEBI" id="CHEBI:29965"/>
        <dbReference type="ChEBI" id="CHEBI:57856"/>
        <dbReference type="ChEBI" id="CHEBI:59789"/>
        <dbReference type="ChEBI" id="CHEBI:61897"/>
        <dbReference type="EC" id="2.1.1.319"/>
    </reaction>
</comment>
<feature type="domain" description="Protein arginine N-methyltransferase" evidence="14">
    <location>
        <begin position="262"/>
        <end position="425"/>
    </location>
</feature>
<evidence type="ECO:0000256" key="2">
    <source>
        <dbReference type="ARBA" id="ARBA00004496"/>
    </source>
</evidence>
<dbReference type="GO" id="GO:0032259">
    <property type="term" value="P:methylation"/>
    <property type="evidence" value="ECO:0007669"/>
    <property type="project" value="UniProtKB-KW"/>
</dbReference>
<dbReference type="PROSITE" id="PS51678">
    <property type="entry name" value="SAM_MT_PRMT"/>
    <property type="match status" value="1"/>
</dbReference>
<evidence type="ECO:0000256" key="7">
    <source>
        <dbReference type="ARBA" id="ARBA00022691"/>
    </source>
</evidence>
<dbReference type="Pfam" id="PF06325">
    <property type="entry name" value="PrmA"/>
    <property type="match status" value="1"/>
</dbReference>
<dbReference type="EC" id="2.1.1.319" evidence="3"/>
<proteinExistence type="evidence at transcript level"/>
<evidence type="ECO:0000313" key="15">
    <source>
        <dbReference type="EMBL" id="QDG00785.1"/>
    </source>
</evidence>
<evidence type="ECO:0000256" key="10">
    <source>
        <dbReference type="ARBA" id="ARBA00023163"/>
    </source>
</evidence>
<dbReference type="PANTHER" id="PTHR11006:SF10">
    <property type="entry name" value="HISTONE-ARGININE METHYLTRANSFERASE CARMER-RELATED"/>
    <property type="match status" value="1"/>
</dbReference>
<keyword evidence="10" id="KW-0804">Transcription</keyword>
<evidence type="ECO:0000256" key="4">
    <source>
        <dbReference type="ARBA" id="ARBA00022490"/>
    </source>
</evidence>
<dbReference type="EMBL" id="MK239006">
    <property type="protein sequence ID" value="QDG00785.1"/>
    <property type="molecule type" value="mRNA"/>
</dbReference>
<sequence length="517" mass="58344">MSQSVKIDFVILSKLDNEGNLHLVHTKSLSLELLPQMPDSALLFYEDKSNCLFKYSLCKEVDYVKFGANKVIINTNTDTICVQFCKESDKNQFLTRLGQIRNGKKNSLFEQRTDQSSAVQYFQFYSLLSQQQNMMQDYVRTATYQRAILDNSIDFEGKVVLDVGAGSGILSFFAAQAGAAKVYAVEASSIAQHASSLVKANNMSDKIKVIAGKIEDIDLPEKVDMIVSEPMGYMLLNERMLESYLHAKKFLKPNGKMFPTQGDLYIAPFTDEALFMEQVAKANFWSQNSFYGIDLSALKTAAYEEYFKQPVVDTFDPRILISPPVKHTIDFLADNEEDLFNIEIAVKFDVQAASVVHGLAFWFDVAFKGSTTQTWLSTAPTQPLTHWYQVRCLFPQPFLLTRSAQLEGKVSLKTNSRQSYDVTMMVTVEGSSQVFTNNLDLKNPYFRYSGHVALPAGHFHESPSEYYMNQYSAIVNQSQGFQQQPQDNLSNQLADAQFFNSALSNGHHQTKTNNVSH</sequence>